<reference evidence="10 11" key="1">
    <citation type="journal article" date="2011" name="Proc. Natl. Acad. Sci. U.S.A.">
        <title>Genome and transcriptome analyses of the mountain pine beetle-fungal symbiont Grosmannia clavigera, a lodgepole pine pathogen.</title>
        <authorList>
            <person name="DiGuistini S."/>
            <person name="Wang Y."/>
            <person name="Liao N.Y."/>
            <person name="Taylor G."/>
            <person name="Tanguay P."/>
            <person name="Feau N."/>
            <person name="Henrissat B."/>
            <person name="Chan S.K."/>
            <person name="Hesse-Orce U."/>
            <person name="Alamouti S.M."/>
            <person name="Tsui C.K.M."/>
            <person name="Docking R.T."/>
            <person name="Levasseur A."/>
            <person name="Haridas S."/>
            <person name="Robertson G."/>
            <person name="Birol I."/>
            <person name="Holt R.A."/>
            <person name="Marra M.A."/>
            <person name="Hamelin R.C."/>
            <person name="Hirst M."/>
            <person name="Jones S.J.M."/>
            <person name="Bohlmann J."/>
            <person name="Breuil C."/>
        </authorList>
    </citation>
    <scope>NUCLEOTIDE SEQUENCE [LARGE SCALE GENOMIC DNA]</scope>
    <source>
        <strain evidence="11">kw1407 / UAMH 11150</strain>
    </source>
</reference>
<evidence type="ECO:0000256" key="1">
    <source>
        <dbReference type="ARBA" id="ARBA00004141"/>
    </source>
</evidence>
<dbReference type="InParanoid" id="F0XTM6"/>
<sequence length="538" mass="57718">MLAAEQCPSYDSESSTPAWWGCIGLVHDPNGGGSQISAGGVCVLSTIGTLSRYGGRRIRCRRTTPNGRPQDSSWQAHGPDSITTAMSSDEKKVAVTAASAVAGETTILANGNVMEDGLQRGLKDRHLIMISFGGVVGASIWYGTGYAVAYSGPVGALLCFFVIGLDVYFVMQCLGEMATVFPIQGAFTAMAGRWLDPALAFALGWNYYYLWLTNIAADFNASAILMSYWVPPTRVPTYAWVLVWWAAYQATSLLGVVVFGEMEFWLACWKVLCILGGYLVAVLLNTGAIGGRYTGFAYWRDPGPVAHGINGFGQCFLLAAVYYCGTEMLAVTAAESQNPGRDLPRAIRQTFWRCAFIFQGLVFFAGLLVPSDSPELLTASSKSGKSPWTIAFERAGAPQLGHVVNVVMLTAQFSSMNSALYVASRSLAALAAAGRAPRFFARTNRSGTPVYALVFSNAVGLVAILNYRTGPALIFSYLTSISGSATYIAWAFIGIVPLMEADLATGRRMPDPVEQDASGGAEDKPVPWYIKAKRSVFA</sequence>
<dbReference type="InterPro" id="IPR004841">
    <property type="entry name" value="AA-permease/SLC12A_dom"/>
</dbReference>
<evidence type="ECO:0000256" key="8">
    <source>
        <dbReference type="SAM" id="Phobius"/>
    </source>
</evidence>
<feature type="transmembrane region" description="Helical" evidence="8">
    <location>
        <begin position="448"/>
        <end position="468"/>
    </location>
</feature>
<dbReference type="GO" id="GO:0015171">
    <property type="term" value="F:amino acid transmembrane transporter activity"/>
    <property type="evidence" value="ECO:0007669"/>
    <property type="project" value="TreeGrafter"/>
</dbReference>
<keyword evidence="5 8" id="KW-1133">Transmembrane helix</keyword>
<dbReference type="HOGENOM" id="CLU_007946_9_2_1"/>
<dbReference type="InterPro" id="IPR004840">
    <property type="entry name" value="Amino_acid_permease_CS"/>
</dbReference>
<feature type="transmembrane region" description="Helical" evidence="8">
    <location>
        <begin position="350"/>
        <end position="369"/>
    </location>
</feature>
<name>F0XTM6_GROCL</name>
<evidence type="ECO:0000256" key="2">
    <source>
        <dbReference type="ARBA" id="ARBA00022448"/>
    </source>
</evidence>
<dbReference type="eggNOG" id="KOG1286">
    <property type="taxonomic scope" value="Eukaryota"/>
</dbReference>
<dbReference type="FunFam" id="1.20.1740.10:FF:000001">
    <property type="entry name" value="Amino acid permease"/>
    <property type="match status" value="1"/>
</dbReference>
<feature type="transmembrane region" description="Helical" evidence="8">
    <location>
        <begin position="264"/>
        <end position="284"/>
    </location>
</feature>
<dbReference type="GeneID" id="25977649"/>
<dbReference type="Pfam" id="PF00324">
    <property type="entry name" value="AA_permease"/>
    <property type="match status" value="1"/>
</dbReference>
<feature type="transmembrane region" description="Helical" evidence="8">
    <location>
        <begin position="127"/>
        <end position="144"/>
    </location>
</feature>
<dbReference type="STRING" id="655863.F0XTM6"/>
<dbReference type="AlphaFoldDB" id="F0XTM6"/>
<evidence type="ECO:0000256" key="3">
    <source>
        <dbReference type="ARBA" id="ARBA00022692"/>
    </source>
</evidence>
<keyword evidence="3 8" id="KW-0812">Transmembrane</keyword>
<dbReference type="PANTHER" id="PTHR43341:SF26">
    <property type="entry name" value="GENERAL AMINO ACID PERMEASE AGP3"/>
    <property type="match status" value="1"/>
</dbReference>
<evidence type="ECO:0000256" key="7">
    <source>
        <dbReference type="SAM" id="MobiDB-lite"/>
    </source>
</evidence>
<feature type="compositionally biased region" description="Polar residues" evidence="7">
    <location>
        <begin position="69"/>
        <end position="80"/>
    </location>
</feature>
<feature type="transmembrane region" description="Helical" evidence="8">
    <location>
        <begin position="150"/>
        <end position="170"/>
    </location>
</feature>
<dbReference type="FunCoup" id="F0XTM6">
    <property type="interactions" value="100"/>
</dbReference>
<dbReference type="GO" id="GO:0016020">
    <property type="term" value="C:membrane"/>
    <property type="evidence" value="ECO:0007669"/>
    <property type="project" value="UniProtKB-SubCell"/>
</dbReference>
<dbReference type="InterPro" id="IPR050524">
    <property type="entry name" value="APC_YAT"/>
</dbReference>
<comment type="subcellular location">
    <subcellularLocation>
        <location evidence="1">Membrane</location>
        <topology evidence="1">Multi-pass membrane protein</topology>
    </subcellularLocation>
</comment>
<evidence type="ECO:0000256" key="4">
    <source>
        <dbReference type="ARBA" id="ARBA00022970"/>
    </source>
</evidence>
<accession>F0XTM6</accession>
<gene>
    <name evidence="10" type="ORF">CMQ_4438</name>
</gene>
<keyword evidence="4" id="KW-0029">Amino-acid transport</keyword>
<proteinExistence type="predicted"/>
<protein>
    <submittedName>
        <fullName evidence="10">Agp3-like amino acid permease</fullName>
    </submittedName>
</protein>
<dbReference type="Proteomes" id="UP000007796">
    <property type="component" value="Unassembled WGS sequence"/>
</dbReference>
<dbReference type="EMBL" id="GL630006">
    <property type="protein sequence ID" value="EFW98586.1"/>
    <property type="molecule type" value="Genomic_DNA"/>
</dbReference>
<feature type="region of interest" description="Disordered" evidence="7">
    <location>
        <begin position="60"/>
        <end position="80"/>
    </location>
</feature>
<feature type="transmembrane region" description="Helical" evidence="8">
    <location>
        <begin position="474"/>
        <end position="499"/>
    </location>
</feature>
<evidence type="ECO:0000256" key="6">
    <source>
        <dbReference type="ARBA" id="ARBA00023136"/>
    </source>
</evidence>
<evidence type="ECO:0000259" key="9">
    <source>
        <dbReference type="Pfam" id="PF00324"/>
    </source>
</evidence>
<dbReference type="RefSeq" id="XP_014168069.1">
    <property type="nucleotide sequence ID" value="XM_014312594.1"/>
</dbReference>
<organism evidence="11">
    <name type="scientific">Grosmannia clavigera (strain kw1407 / UAMH 11150)</name>
    <name type="common">Blue stain fungus</name>
    <name type="synonym">Graphiocladiella clavigera</name>
    <dbReference type="NCBI Taxonomy" id="655863"/>
    <lineage>
        <taxon>Eukaryota</taxon>
        <taxon>Fungi</taxon>
        <taxon>Dikarya</taxon>
        <taxon>Ascomycota</taxon>
        <taxon>Pezizomycotina</taxon>
        <taxon>Sordariomycetes</taxon>
        <taxon>Sordariomycetidae</taxon>
        <taxon>Ophiostomatales</taxon>
        <taxon>Ophiostomataceae</taxon>
        <taxon>Leptographium</taxon>
    </lineage>
</organism>
<keyword evidence="11" id="KW-1185">Reference proteome</keyword>
<keyword evidence="2" id="KW-0813">Transport</keyword>
<keyword evidence="6 8" id="KW-0472">Membrane</keyword>
<dbReference type="Gene3D" id="1.20.1740.10">
    <property type="entry name" value="Amino acid/polyamine transporter I"/>
    <property type="match status" value="1"/>
</dbReference>
<evidence type="ECO:0000313" key="11">
    <source>
        <dbReference type="Proteomes" id="UP000007796"/>
    </source>
</evidence>
<feature type="transmembrane region" description="Helical" evidence="8">
    <location>
        <begin position="237"/>
        <end position="258"/>
    </location>
</feature>
<feature type="domain" description="Amino acid permease/ SLC12A" evidence="9">
    <location>
        <begin position="126"/>
        <end position="495"/>
    </location>
</feature>
<dbReference type="OrthoDB" id="3900342at2759"/>
<dbReference type="PROSITE" id="PS00218">
    <property type="entry name" value="AMINO_ACID_PERMEASE_1"/>
    <property type="match status" value="1"/>
</dbReference>
<dbReference type="PANTHER" id="PTHR43341">
    <property type="entry name" value="AMINO ACID PERMEASE"/>
    <property type="match status" value="1"/>
</dbReference>
<evidence type="ECO:0000256" key="5">
    <source>
        <dbReference type="ARBA" id="ARBA00022989"/>
    </source>
</evidence>
<evidence type="ECO:0000313" key="10">
    <source>
        <dbReference type="EMBL" id="EFW98586.1"/>
    </source>
</evidence>